<keyword evidence="2" id="KW-0808">Transferase</keyword>
<comment type="caution">
    <text evidence="6">The sequence shown here is derived from an EMBL/GenBank/DDBJ whole genome shotgun (WGS) entry which is preliminary data.</text>
</comment>
<dbReference type="GO" id="GO:0019150">
    <property type="term" value="F:D-ribulokinase activity"/>
    <property type="evidence" value="ECO:0007669"/>
    <property type="project" value="TreeGrafter"/>
</dbReference>
<dbReference type="InterPro" id="IPR018484">
    <property type="entry name" value="FGGY_N"/>
</dbReference>
<gene>
    <name evidence="6" type="ORF">H8D24_06645</name>
</gene>
<evidence type="ECO:0000256" key="1">
    <source>
        <dbReference type="ARBA" id="ARBA00009156"/>
    </source>
</evidence>
<dbReference type="PANTHER" id="PTHR10196:SF80">
    <property type="entry name" value="D-RIBULOSE KINASE"/>
    <property type="match status" value="1"/>
</dbReference>
<sequence>MAIHIGIDLGTSGCRAIAVNHKREVLAQNSVSLPPSEREHAGWSVQDPDDWWLATIEVMGQLISKLSTETVETITVDGTSSTLLLSDRYGNPLTAALMYDDQRAVAAADRISQRAPISSGAHGPSSSLAKLLWLLENNSDIDKSSGLLALHQADWISNRLGGVFGQSDENNALKMGYDPIKRNWPQWMDSLVLPSDILPAVSPPGTRYATLNSQLAVEWGIPKNQRDSIHIHTGTTDSIAATIAAGINKTGDAVTSLGTTTALKILSPIPIFSPQDGVYSHRLGESWLVSGASSAGSGILLDYFSRKKIDELSQLIEPDIPTGLDYYPLSTAGERFPISDPNLQPRLTPRPDDDKLFFQGIIEGLTAIEKQGYLKMHKLGAPFPNRIVTAGGGADNQKWQIIRQQQIGVPVSTATQTEAAYGAAILPALRL</sequence>
<evidence type="ECO:0000256" key="3">
    <source>
        <dbReference type="ARBA" id="ARBA00022777"/>
    </source>
</evidence>
<evidence type="ECO:0000313" key="7">
    <source>
        <dbReference type="Proteomes" id="UP000654401"/>
    </source>
</evidence>
<evidence type="ECO:0000259" key="5">
    <source>
        <dbReference type="Pfam" id="PF02782"/>
    </source>
</evidence>
<dbReference type="InterPro" id="IPR000577">
    <property type="entry name" value="Carb_kinase_FGGY"/>
</dbReference>
<name>A0A8J6TW26_9GAMM</name>
<feature type="domain" description="Carbohydrate kinase FGGY N-terminal" evidence="4">
    <location>
        <begin position="4"/>
        <end position="242"/>
    </location>
</feature>
<accession>A0A8J6TW26</accession>
<organism evidence="6 7">
    <name type="scientific">Candidatus Thiopontia autotrophica</name>
    <dbReference type="NCBI Taxonomy" id="2841688"/>
    <lineage>
        <taxon>Bacteria</taxon>
        <taxon>Pseudomonadati</taxon>
        <taxon>Pseudomonadota</taxon>
        <taxon>Gammaproteobacteria</taxon>
        <taxon>Candidatus Thiopontia</taxon>
    </lineage>
</organism>
<feature type="domain" description="Carbohydrate kinase FGGY C-terminal" evidence="5">
    <location>
        <begin position="254"/>
        <end position="428"/>
    </location>
</feature>
<dbReference type="GO" id="GO:0005997">
    <property type="term" value="P:xylulose metabolic process"/>
    <property type="evidence" value="ECO:0007669"/>
    <property type="project" value="TreeGrafter"/>
</dbReference>
<reference evidence="6 7" key="1">
    <citation type="submission" date="2020-08" db="EMBL/GenBank/DDBJ databases">
        <title>Bridging the membrane lipid divide: bacteria of the FCB group superphylum have the potential to synthesize archaeal ether lipids.</title>
        <authorList>
            <person name="Villanueva L."/>
            <person name="Von Meijenfeldt F.A.B."/>
            <person name="Westbye A.B."/>
            <person name="Yadav S."/>
            <person name="Hopmans E.C."/>
            <person name="Dutilh B.E."/>
            <person name="Sinninghe Damste J.S."/>
        </authorList>
    </citation>
    <scope>NUCLEOTIDE SEQUENCE [LARGE SCALE GENOMIC DNA]</scope>
    <source>
        <strain evidence="6">NIOZ-UU100</strain>
    </source>
</reference>
<dbReference type="Proteomes" id="UP000654401">
    <property type="component" value="Unassembled WGS sequence"/>
</dbReference>
<dbReference type="GO" id="GO:0005829">
    <property type="term" value="C:cytosol"/>
    <property type="evidence" value="ECO:0007669"/>
    <property type="project" value="TreeGrafter"/>
</dbReference>
<evidence type="ECO:0000259" key="4">
    <source>
        <dbReference type="Pfam" id="PF00370"/>
    </source>
</evidence>
<dbReference type="GO" id="GO:0004856">
    <property type="term" value="F:D-xylulokinase activity"/>
    <property type="evidence" value="ECO:0007669"/>
    <property type="project" value="TreeGrafter"/>
</dbReference>
<dbReference type="Gene3D" id="3.30.420.40">
    <property type="match status" value="2"/>
</dbReference>
<dbReference type="Pfam" id="PF02782">
    <property type="entry name" value="FGGY_C"/>
    <property type="match status" value="1"/>
</dbReference>
<dbReference type="SUPFAM" id="SSF53067">
    <property type="entry name" value="Actin-like ATPase domain"/>
    <property type="match status" value="2"/>
</dbReference>
<comment type="similarity">
    <text evidence="1">Belongs to the FGGY kinase family.</text>
</comment>
<dbReference type="AlphaFoldDB" id="A0A8J6TW26"/>
<evidence type="ECO:0000256" key="2">
    <source>
        <dbReference type="ARBA" id="ARBA00022679"/>
    </source>
</evidence>
<dbReference type="InterPro" id="IPR018485">
    <property type="entry name" value="FGGY_C"/>
</dbReference>
<keyword evidence="3 6" id="KW-0418">Kinase</keyword>
<dbReference type="EMBL" id="JACNFK010000034">
    <property type="protein sequence ID" value="MBC8520065.1"/>
    <property type="molecule type" value="Genomic_DNA"/>
</dbReference>
<dbReference type="InterPro" id="IPR043129">
    <property type="entry name" value="ATPase_NBD"/>
</dbReference>
<dbReference type="PIRSF" id="PIRSF000538">
    <property type="entry name" value="GlpK"/>
    <property type="match status" value="1"/>
</dbReference>
<dbReference type="Pfam" id="PF00370">
    <property type="entry name" value="FGGY_N"/>
    <property type="match status" value="1"/>
</dbReference>
<evidence type="ECO:0000313" key="6">
    <source>
        <dbReference type="EMBL" id="MBC8520065.1"/>
    </source>
</evidence>
<dbReference type="CDD" id="cd07783">
    <property type="entry name" value="ASKHA_NBD_FGGY_SePSK_AtXK1-like"/>
    <property type="match status" value="1"/>
</dbReference>
<protein>
    <submittedName>
        <fullName evidence="6">FGGY-family carbohydrate kinase</fullName>
    </submittedName>
</protein>
<proteinExistence type="inferred from homology"/>
<dbReference type="PANTHER" id="PTHR10196">
    <property type="entry name" value="SUGAR KINASE"/>
    <property type="match status" value="1"/>
</dbReference>